<dbReference type="Pfam" id="PF03813">
    <property type="entry name" value="Nrap"/>
    <property type="match status" value="1"/>
</dbReference>
<dbReference type="GO" id="GO:0006364">
    <property type="term" value="P:rRNA processing"/>
    <property type="evidence" value="ECO:0007669"/>
    <property type="project" value="TreeGrafter"/>
</dbReference>
<keyword evidence="3 5" id="KW-0694">RNA-binding</keyword>
<gene>
    <name evidence="12" type="ORF">SDRG_06039</name>
</gene>
<dbReference type="Gene3D" id="1.10.1410.10">
    <property type="match status" value="1"/>
</dbReference>
<sequence>MSLYAPPTTAEMLQLNAADASSVYTTNFLRLQTTQLLDEVRVAYDKVNGVNPILVAIKQCLDALPEQQVTSSCLAMPGLPTRNLLKEVALPFAAPARLDVLGSHTLRHGIKKASSLTIDLAVTMPSSCFVPKDFLNYRYHDKRNLYLGVLAGALQSLQVDGADVVASIRVTSFHGDANKPVLVASLAKKIKGHSVSLHVYPVLPENCFSVAKLNPGRSNIRSDVATPTPRYNNAILEDMRMLSHLKALHAIASQSPAFVETCMLAKVWLRQRSLDMNGFQASMLLLYLVQSKKIHLTTSSDAMFKIWLQFLASYDTSTALVFPSDGDVVPTDAALQVFSDAFDVVLLDASNRLNLFASLSASGFVEMQWLAQQSYRWLSQGTLLDFQRVFILQHSVYARYDEYIHVPLPKAKANAVPTLEVDLDVAWPAYVAALATKALGDRVARVRALIASASTWTLSSRRPLPTSMTLGLSIVPEHATRIVDKGPDADDTTAAAEFRAFWKTKAELRRFKDGAIVEAVVWDDVKPHEILCAIVAYIVMAHVPSIGDITSSNATLLEADTDAAAFAKHVPALHKTWNALGATLRSLDDVLPLKVKDVQPVAPAYRYTSPSPPLPHPLASKTPISVASKYISTVVDPILVVLQFESSSSWPTTADALEKAKLGFYVHLAHALDEHKSRAYTCHVFATGVDVAVDGYVFRLLLHTERDRSLCADFAARQYAVPHAMQLHALQSRHPSFAPTVRFVSTWLESQLCGSLLRLETIELLVASLFLSKEAPPMSILSGFTRLLTLLASHPWAEEALIVDLQDIWTEKDHREVQKRFDASATQPSTHPGLFVAASYEAMDTLSSWSRASVHGADERAMVHRLVSLARATTVSWLHWLKTGGAPHAWQSCFAHVMDYDVVLHLDTDALPSTKLHLSSKGPFGMAYYKNMRPDASSLYLGLDPLSGVVSKLRARLADFGLVFANKDVIAIRWKPTAFLPTRFRVMKATHLLPLENESGSAVPQIFSLLREIQDMTHGIVARTELKA</sequence>
<feature type="domain" description="Nrap protein" evidence="9">
    <location>
        <begin position="567"/>
        <end position="713"/>
    </location>
</feature>
<dbReference type="VEuPathDB" id="FungiDB:SDRG_06039"/>
<dbReference type="Gene3D" id="3.30.70.3030">
    <property type="match status" value="1"/>
</dbReference>
<dbReference type="RefSeq" id="XP_008610016.1">
    <property type="nucleotide sequence ID" value="XM_008611794.1"/>
</dbReference>
<dbReference type="Pfam" id="PF17405">
    <property type="entry name" value="Nrap_D4"/>
    <property type="match status" value="1"/>
</dbReference>
<dbReference type="InterPro" id="IPR035368">
    <property type="entry name" value="Nrap_D3"/>
</dbReference>
<accession>T0QRM5</accession>
<comment type="subcellular location">
    <subcellularLocation>
        <location evidence="1 5">Nucleus</location>
        <location evidence="1 5">Nucleolus</location>
    </subcellularLocation>
</comment>
<dbReference type="Pfam" id="PF17406">
    <property type="entry name" value="Nrap_D5"/>
    <property type="match status" value="1"/>
</dbReference>
<dbReference type="InterPro" id="IPR035371">
    <property type="entry name" value="Nrap_D6"/>
</dbReference>
<dbReference type="STRING" id="1156394.T0QRM5"/>
<evidence type="ECO:0000313" key="12">
    <source>
        <dbReference type="EMBL" id="EQC36595.1"/>
    </source>
</evidence>
<proteinExistence type="inferred from homology"/>
<dbReference type="Proteomes" id="UP000030762">
    <property type="component" value="Unassembled WGS sequence"/>
</dbReference>
<keyword evidence="13" id="KW-1185">Reference proteome</keyword>
<dbReference type="AlphaFoldDB" id="T0QRM5"/>
<evidence type="ECO:0000256" key="5">
    <source>
        <dbReference type="RuleBase" id="RU364032"/>
    </source>
</evidence>
<evidence type="ECO:0000259" key="11">
    <source>
        <dbReference type="Pfam" id="PF17407"/>
    </source>
</evidence>
<reference evidence="12 13" key="1">
    <citation type="submission" date="2012-04" db="EMBL/GenBank/DDBJ databases">
        <title>The Genome Sequence of Saprolegnia declina VS20.</title>
        <authorList>
            <consortium name="The Broad Institute Genome Sequencing Platform"/>
            <person name="Russ C."/>
            <person name="Nusbaum C."/>
            <person name="Tyler B."/>
            <person name="van West P."/>
            <person name="Dieguez-Uribeondo J."/>
            <person name="de Bruijn I."/>
            <person name="Tripathy S."/>
            <person name="Jiang R."/>
            <person name="Young S.K."/>
            <person name="Zeng Q."/>
            <person name="Gargeya S."/>
            <person name="Fitzgerald M."/>
            <person name="Haas B."/>
            <person name="Abouelleil A."/>
            <person name="Alvarado L."/>
            <person name="Arachchi H.M."/>
            <person name="Berlin A."/>
            <person name="Chapman S.B."/>
            <person name="Goldberg J."/>
            <person name="Griggs A."/>
            <person name="Gujja S."/>
            <person name="Hansen M."/>
            <person name="Howarth C."/>
            <person name="Imamovic A."/>
            <person name="Larimer J."/>
            <person name="McCowen C."/>
            <person name="Montmayeur A."/>
            <person name="Murphy C."/>
            <person name="Neiman D."/>
            <person name="Pearson M."/>
            <person name="Priest M."/>
            <person name="Roberts A."/>
            <person name="Saif S."/>
            <person name="Shea T."/>
            <person name="Sisk P."/>
            <person name="Sykes S."/>
            <person name="Wortman J."/>
            <person name="Nusbaum C."/>
            <person name="Birren B."/>
        </authorList>
    </citation>
    <scope>NUCLEOTIDE SEQUENCE [LARGE SCALE GENOMIC DNA]</scope>
    <source>
        <strain evidence="12 13">VS20</strain>
    </source>
</reference>
<dbReference type="Pfam" id="PF17407">
    <property type="entry name" value="Nrap_D6"/>
    <property type="match status" value="1"/>
</dbReference>
<dbReference type="InterPro" id="IPR035082">
    <property type="entry name" value="Nrap_D1"/>
</dbReference>
<comment type="similarity">
    <text evidence="2 5">Belongs to the NRAP family.</text>
</comment>
<evidence type="ECO:0000259" key="8">
    <source>
        <dbReference type="Pfam" id="PF17404"/>
    </source>
</evidence>
<organism evidence="12 13">
    <name type="scientific">Saprolegnia diclina (strain VS20)</name>
    <dbReference type="NCBI Taxonomy" id="1156394"/>
    <lineage>
        <taxon>Eukaryota</taxon>
        <taxon>Sar</taxon>
        <taxon>Stramenopiles</taxon>
        <taxon>Oomycota</taxon>
        <taxon>Saprolegniomycetes</taxon>
        <taxon>Saprolegniales</taxon>
        <taxon>Saprolegniaceae</taxon>
        <taxon>Saprolegnia</taxon>
    </lineage>
</organism>
<dbReference type="OrthoDB" id="10251401at2759"/>
<dbReference type="GO" id="GO:0032040">
    <property type="term" value="C:small-subunit processome"/>
    <property type="evidence" value="ECO:0007669"/>
    <property type="project" value="TreeGrafter"/>
</dbReference>
<feature type="domain" description="Nrap protein" evidence="11">
    <location>
        <begin position="899"/>
        <end position="1023"/>
    </location>
</feature>
<evidence type="ECO:0000259" key="7">
    <source>
        <dbReference type="Pfam" id="PF17403"/>
    </source>
</evidence>
<evidence type="ECO:0000259" key="9">
    <source>
        <dbReference type="Pfam" id="PF17405"/>
    </source>
</evidence>
<evidence type="ECO:0000256" key="4">
    <source>
        <dbReference type="ARBA" id="ARBA00023242"/>
    </source>
</evidence>
<evidence type="ECO:0000259" key="10">
    <source>
        <dbReference type="Pfam" id="PF17406"/>
    </source>
</evidence>
<dbReference type="PANTHER" id="PTHR17972">
    <property type="entry name" value="NUCLEOLAR RNA-ASSOCIATED PROTEIN"/>
    <property type="match status" value="1"/>
</dbReference>
<dbReference type="GO" id="GO:0032545">
    <property type="term" value="C:CURI complex"/>
    <property type="evidence" value="ECO:0007669"/>
    <property type="project" value="TreeGrafter"/>
</dbReference>
<dbReference type="OMA" id="NPHGGKE"/>
<evidence type="ECO:0000256" key="1">
    <source>
        <dbReference type="ARBA" id="ARBA00004604"/>
    </source>
</evidence>
<dbReference type="InParanoid" id="T0QRM5"/>
<evidence type="ECO:0000256" key="3">
    <source>
        <dbReference type="ARBA" id="ARBA00022884"/>
    </source>
</evidence>
<keyword evidence="4 5" id="KW-0539">Nucleus</keyword>
<evidence type="ECO:0000256" key="2">
    <source>
        <dbReference type="ARBA" id="ARBA00006674"/>
    </source>
</evidence>
<dbReference type="PANTHER" id="PTHR17972:SF0">
    <property type="entry name" value="NUCLEOLAR PROTEIN 6"/>
    <property type="match status" value="1"/>
</dbReference>
<dbReference type="GeneID" id="19946766"/>
<feature type="domain" description="Nrap protein" evidence="8">
    <location>
        <begin position="397"/>
        <end position="543"/>
    </location>
</feature>
<feature type="domain" description="Nrap protein" evidence="7">
    <location>
        <begin position="257"/>
        <end position="392"/>
    </location>
</feature>
<dbReference type="InterPro" id="IPR035369">
    <property type="entry name" value="Nrap_D4"/>
</dbReference>
<dbReference type="InterPro" id="IPR035370">
    <property type="entry name" value="Nrap_D5"/>
</dbReference>
<evidence type="ECO:0000259" key="6">
    <source>
        <dbReference type="Pfam" id="PF03813"/>
    </source>
</evidence>
<evidence type="ECO:0008006" key="14">
    <source>
        <dbReference type="Google" id="ProtNLM"/>
    </source>
</evidence>
<feature type="domain" description="Nrap protein" evidence="6">
    <location>
        <begin position="118"/>
        <end position="253"/>
    </location>
</feature>
<dbReference type="GO" id="GO:0003723">
    <property type="term" value="F:RNA binding"/>
    <property type="evidence" value="ECO:0007669"/>
    <property type="project" value="UniProtKB-KW"/>
</dbReference>
<dbReference type="Pfam" id="PF17404">
    <property type="entry name" value="Nrap_D3"/>
    <property type="match status" value="1"/>
</dbReference>
<dbReference type="InterPro" id="IPR035367">
    <property type="entry name" value="Nrap_D2"/>
</dbReference>
<evidence type="ECO:0000313" key="13">
    <source>
        <dbReference type="Proteomes" id="UP000030762"/>
    </source>
</evidence>
<dbReference type="GO" id="GO:0034456">
    <property type="term" value="C:UTP-C complex"/>
    <property type="evidence" value="ECO:0007669"/>
    <property type="project" value="TreeGrafter"/>
</dbReference>
<dbReference type="Pfam" id="PF17403">
    <property type="entry name" value="Nrap_D2"/>
    <property type="match status" value="1"/>
</dbReference>
<dbReference type="EMBL" id="JH767147">
    <property type="protein sequence ID" value="EQC36595.1"/>
    <property type="molecule type" value="Genomic_DNA"/>
</dbReference>
<protein>
    <recommendedName>
        <fullName evidence="14">Nucleolar protein 6</fullName>
    </recommendedName>
</protein>
<name>T0QRM5_SAPDV</name>
<dbReference type="eggNOG" id="KOG2054">
    <property type="taxonomic scope" value="Eukaryota"/>
</dbReference>
<feature type="domain" description="Nrap protein" evidence="10">
    <location>
        <begin position="734"/>
        <end position="874"/>
    </location>
</feature>
<dbReference type="GO" id="GO:0006409">
    <property type="term" value="P:tRNA export from nucleus"/>
    <property type="evidence" value="ECO:0007669"/>
    <property type="project" value="TreeGrafter"/>
</dbReference>
<dbReference type="InterPro" id="IPR005554">
    <property type="entry name" value="NOL6/Upt22"/>
</dbReference>